<comment type="similarity">
    <text evidence="2">Belongs to the bacterial solute-binding protein 5 family.</text>
</comment>
<keyword evidence="6" id="KW-1185">Reference proteome</keyword>
<proteinExistence type="inferred from homology"/>
<dbReference type="CDD" id="cd08517">
    <property type="entry name" value="PBP2_NikA_DppA_OppA_like_13"/>
    <property type="match status" value="1"/>
</dbReference>
<dbReference type="Proteomes" id="UP001201985">
    <property type="component" value="Unassembled WGS sequence"/>
</dbReference>
<evidence type="ECO:0000256" key="3">
    <source>
        <dbReference type="ARBA" id="ARBA00022729"/>
    </source>
</evidence>
<evidence type="ECO:0000313" key="6">
    <source>
        <dbReference type="Proteomes" id="UP001201985"/>
    </source>
</evidence>
<evidence type="ECO:0000256" key="1">
    <source>
        <dbReference type="ARBA" id="ARBA00004418"/>
    </source>
</evidence>
<dbReference type="InterPro" id="IPR000914">
    <property type="entry name" value="SBP_5_dom"/>
</dbReference>
<organism evidence="5 6">
    <name type="scientific">Teichococcus vastitatis</name>
    <dbReference type="NCBI Taxonomy" id="2307076"/>
    <lineage>
        <taxon>Bacteria</taxon>
        <taxon>Pseudomonadati</taxon>
        <taxon>Pseudomonadota</taxon>
        <taxon>Alphaproteobacteria</taxon>
        <taxon>Acetobacterales</taxon>
        <taxon>Roseomonadaceae</taxon>
        <taxon>Roseomonas</taxon>
    </lineage>
</organism>
<keyword evidence="3" id="KW-0732">Signal</keyword>
<dbReference type="InterPro" id="IPR039424">
    <property type="entry name" value="SBP_5"/>
</dbReference>
<dbReference type="RefSeq" id="WP_238384293.1">
    <property type="nucleotide sequence ID" value="NZ_JALBUU010000004.1"/>
</dbReference>
<accession>A0ABS9W311</accession>
<dbReference type="PIRSF" id="PIRSF002741">
    <property type="entry name" value="MppA"/>
    <property type="match status" value="1"/>
</dbReference>
<evidence type="ECO:0000313" key="5">
    <source>
        <dbReference type="EMBL" id="MCI0753583.1"/>
    </source>
</evidence>
<dbReference type="SUPFAM" id="SSF53850">
    <property type="entry name" value="Periplasmic binding protein-like II"/>
    <property type="match status" value="1"/>
</dbReference>
<dbReference type="Gene3D" id="3.10.105.10">
    <property type="entry name" value="Dipeptide-binding Protein, Domain 3"/>
    <property type="match status" value="1"/>
</dbReference>
<name>A0ABS9W311_9PROT</name>
<dbReference type="Pfam" id="PF00496">
    <property type="entry name" value="SBP_bac_5"/>
    <property type="match status" value="1"/>
</dbReference>
<dbReference type="PANTHER" id="PTHR30290">
    <property type="entry name" value="PERIPLASMIC BINDING COMPONENT OF ABC TRANSPORTER"/>
    <property type="match status" value="1"/>
</dbReference>
<evidence type="ECO:0000256" key="2">
    <source>
        <dbReference type="ARBA" id="ARBA00005695"/>
    </source>
</evidence>
<comment type="subcellular location">
    <subcellularLocation>
        <location evidence="1">Periplasm</location>
    </subcellularLocation>
</comment>
<dbReference type="InterPro" id="IPR030678">
    <property type="entry name" value="Peptide/Ni-bd"/>
</dbReference>
<protein>
    <submittedName>
        <fullName evidence="5">ABC transporter substrate-binding protein</fullName>
    </submittedName>
</protein>
<feature type="domain" description="Solute-binding protein family 5" evidence="4">
    <location>
        <begin position="78"/>
        <end position="441"/>
    </location>
</feature>
<dbReference type="EMBL" id="JALBUU010000004">
    <property type="protein sequence ID" value="MCI0753583.1"/>
    <property type="molecule type" value="Genomic_DNA"/>
</dbReference>
<gene>
    <name evidence="5" type="ORF">MON41_07410</name>
</gene>
<reference evidence="5 6" key="1">
    <citation type="submission" date="2022-03" db="EMBL/GenBank/DDBJ databases">
        <title>Complete genome analysis of Roseomonas KG 17.1 : a prolific producer of plant growth promoters.</title>
        <authorList>
            <person name="Saadouli I."/>
            <person name="Najjari A."/>
            <person name="Mosbah A."/>
            <person name="Ouzari H.I."/>
        </authorList>
    </citation>
    <scope>NUCLEOTIDE SEQUENCE [LARGE SCALE GENOMIC DNA]</scope>
    <source>
        <strain evidence="5 6">KG17-1</strain>
    </source>
</reference>
<dbReference type="PANTHER" id="PTHR30290:SF38">
    <property type="entry name" value="D,D-DIPEPTIDE-BINDING PERIPLASMIC PROTEIN DDPA-RELATED"/>
    <property type="match status" value="1"/>
</dbReference>
<dbReference type="Gene3D" id="3.40.190.10">
    <property type="entry name" value="Periplasmic binding protein-like II"/>
    <property type="match status" value="1"/>
</dbReference>
<evidence type="ECO:0000259" key="4">
    <source>
        <dbReference type="Pfam" id="PF00496"/>
    </source>
</evidence>
<sequence length="528" mass="59545">MAVSRRGLMATAAALPFLMRAEEALAQGVQPKRGGTLTTIVNPEPPVLHIGINNQGPTLIVAGKMFQGLLRYDAKLQPMPELAKSWEISPDGLEYTFRLQENVKFHDGQPMTAEDVVFSIMKFHMELSPRARGVFGRIKEGIAVDANTVKFVLSAPFEPFLLMFDVTVSAIVPKHLFDGQDYRQAPAVAKPVGTGPFRFAEWQRGNFIRLERFDDYWKPNQPYLDAIIYRVVPDSQSRRLALESGQVMMTQSNDIEPFDVPQLRARPNFEVKTEGWEYFGPLMWVEFNHRVKPLDDVRVRRALTMAVNRDFIAQRLWFGIGKPATGPFHSATRFYDGSAKTPGYDLNAAKALLDEAGLKPNGQGVRFTIRHMSLPYGEVFTRLAEFLRQSFRQVGVDLQLESVDVGTWSQRTANWDFDTTINYLYQYGDPTLGVERSYVSTNIKKILFSNVSGYANPKVDELFTKGRDAADPAVRQEAFSEVQKLLVSDVPLLWLMEMAFPTIYDKKLHNVITSGAGVHASFDDVFLA</sequence>
<comment type="caution">
    <text evidence="5">The sequence shown here is derived from an EMBL/GenBank/DDBJ whole genome shotgun (WGS) entry which is preliminary data.</text>
</comment>